<keyword evidence="8" id="KW-0808">Transferase</keyword>
<evidence type="ECO:0000256" key="8">
    <source>
        <dbReference type="ARBA" id="ARBA00022932"/>
    </source>
</evidence>
<dbReference type="GO" id="GO:0003677">
    <property type="term" value="F:DNA binding"/>
    <property type="evidence" value="ECO:0007669"/>
    <property type="project" value="UniProtKB-KW"/>
</dbReference>
<evidence type="ECO:0000256" key="2">
    <source>
        <dbReference type="ARBA" id="ARBA00022723"/>
    </source>
</evidence>
<keyword evidence="8" id="KW-0239">DNA-directed DNA polymerase</keyword>
<dbReference type="InterPro" id="IPR050951">
    <property type="entry name" value="Retrovirus_Pol_polyprotein"/>
</dbReference>
<name>A0A9W6U961_9STRA</name>
<keyword evidence="11" id="KW-0511">Multifunctional enzyme</keyword>
<keyword evidence="4" id="KW-0378">Hydrolase</keyword>
<reference evidence="15" key="1">
    <citation type="submission" date="2023-04" db="EMBL/GenBank/DDBJ databases">
        <title>Phytophthora fragariaefolia NBRC 109709.</title>
        <authorList>
            <person name="Ichikawa N."/>
            <person name="Sato H."/>
            <person name="Tonouchi N."/>
        </authorList>
    </citation>
    <scope>NUCLEOTIDE SEQUENCE</scope>
    <source>
        <strain evidence="15">NBRC 109709</strain>
    </source>
</reference>
<dbReference type="Proteomes" id="UP001165121">
    <property type="component" value="Unassembled WGS sequence"/>
</dbReference>
<dbReference type="Gene3D" id="2.40.50.40">
    <property type="match status" value="1"/>
</dbReference>
<sequence length="1085" mass="119971">MKQRTQSDPPPMLGMAFSSSGDDNSSSGAEPALNTTREAAPAIDLMDGFYQILMREADVPLTAVTTPSGMLWEWLVTPQGLKNAPATFNRMVSNLLRPYRDFAPSYFDDIFIHSRAAGGMTDVKMHLQHLRQVFEVMRENKLYANLKKCIFCAPEIPVLGSYVSTEGVRADPEKIEAICAWPVPQDQKQLRQWLGLATYLHHYSKNFAATIRPLSQLLKADAAWSWRPEHQTAFDAVKTSLSTAPVLMLPDHSKASHVVCDASDFAIGCALLQFDDEGRERVVSYQSRQLKPAERNYPVHDKELLAMRYALIKFRVYLLGEQTFAVYTDHPSLRTATKSPHLSQRMARWLFLFSEYNFVVHYKPGKTNILADALSRRPDYVQSGHHAVGDEDDDECAVCIAKEVAAVEVAAPTPLRDLISAAYESDAACTEMIKYLREPDDCLHGAAPVLIDNQLEGNLLTYSVDRADPPRIVVPLDDDLRARLIREFHDAPSGGHLGREKTFASLSRDFYWPHMYKWVRKWVRSCEACQRLKPSQSKQAPLRPLPVAADPWSSVSMDFVFGLPRDAQGRTGILVFVDRFSKMVHLAPVAAIITAQQSAAIFLDILVGTRLAMSTASHPETDGQTERANRVVEDVLRSFATSFRSWSSFLPLVEFTINNAEHASAGLTPFYINFGRHPRVPALLGMERPIGPDGDRDDDTGCDRDHDETFVRVNGVLTRHGTRSAVRLTRARGGTSATATRSTGMPTPLTRASTTTRTASSDIAAWTNRTLINPSQRRRRIELQDESGAGEVATPPPSNFLPNPEPQPRDATAVNAFLQQRESVMRYVRDAIATAVDRQKEYADQRGRKNLERFAVGDRVLLSTAGIQPALVTNLGASKLAPRYIGPFKILKVLGDAYMLQLPTALRLHPTFYVGRLQRYHPAAIPSDADAPTAQCPDPGPSAAASAQRSTARDEPPAVPAPGAPSAPARAAAAASPRPPPGYHAARFRRDDPAPLVDSAAHERHIVEAILGHDDSRRAVPQRARTGRGTRGHAGPIPLHRRYLVRWLGPMDDSWEPRGVLLADVPDCVEAYDASLPQGATPRRA</sequence>
<evidence type="ECO:0000256" key="5">
    <source>
        <dbReference type="ARBA" id="ARBA00022842"/>
    </source>
</evidence>
<evidence type="ECO:0000256" key="7">
    <source>
        <dbReference type="ARBA" id="ARBA00022918"/>
    </source>
</evidence>
<evidence type="ECO:0000256" key="10">
    <source>
        <dbReference type="ARBA" id="ARBA00023172"/>
    </source>
</evidence>
<keyword evidence="7" id="KW-0695">RNA-directed DNA polymerase</keyword>
<keyword evidence="2" id="KW-0479">Metal-binding</keyword>
<evidence type="ECO:0000313" key="15">
    <source>
        <dbReference type="EMBL" id="GMF27539.1"/>
    </source>
</evidence>
<dbReference type="Pfam" id="PF17921">
    <property type="entry name" value="Integrase_H2C2"/>
    <property type="match status" value="1"/>
</dbReference>
<feature type="region of interest" description="Disordered" evidence="12">
    <location>
        <begin position="926"/>
        <end position="989"/>
    </location>
</feature>
<dbReference type="InterPro" id="IPR043502">
    <property type="entry name" value="DNA/RNA_pol_sf"/>
</dbReference>
<feature type="compositionally biased region" description="Low complexity" evidence="12">
    <location>
        <begin position="966"/>
        <end position="976"/>
    </location>
</feature>
<feature type="region of interest" description="Disordered" evidence="12">
    <location>
        <begin position="728"/>
        <end position="759"/>
    </location>
</feature>
<dbReference type="GO" id="GO:0004190">
    <property type="term" value="F:aspartic-type endopeptidase activity"/>
    <property type="evidence" value="ECO:0007669"/>
    <property type="project" value="UniProtKB-KW"/>
</dbReference>
<dbReference type="GO" id="GO:0003964">
    <property type="term" value="F:RNA-directed DNA polymerase activity"/>
    <property type="evidence" value="ECO:0007669"/>
    <property type="project" value="UniProtKB-KW"/>
</dbReference>
<dbReference type="InterPro" id="IPR012337">
    <property type="entry name" value="RNaseH-like_sf"/>
</dbReference>
<dbReference type="PANTHER" id="PTHR37984">
    <property type="entry name" value="PROTEIN CBG26694"/>
    <property type="match status" value="1"/>
</dbReference>
<dbReference type="Pfam" id="PF24626">
    <property type="entry name" value="SH3_Tf2-1"/>
    <property type="match status" value="1"/>
</dbReference>
<dbReference type="PROSITE" id="PS50878">
    <property type="entry name" value="RT_POL"/>
    <property type="match status" value="1"/>
</dbReference>
<dbReference type="Gene3D" id="3.10.10.10">
    <property type="entry name" value="HIV Type 1 Reverse Transcriptase, subunit A, domain 1"/>
    <property type="match status" value="1"/>
</dbReference>
<comment type="caution">
    <text evidence="15">The sequence shown here is derived from an EMBL/GenBank/DDBJ whole genome shotgun (WGS) entry which is preliminary data.</text>
</comment>
<dbReference type="InterPro" id="IPR036397">
    <property type="entry name" value="RNaseH_sf"/>
</dbReference>
<organism evidence="15 16">
    <name type="scientific">Phytophthora fragariaefolia</name>
    <dbReference type="NCBI Taxonomy" id="1490495"/>
    <lineage>
        <taxon>Eukaryota</taxon>
        <taxon>Sar</taxon>
        <taxon>Stramenopiles</taxon>
        <taxon>Oomycota</taxon>
        <taxon>Peronosporomycetes</taxon>
        <taxon>Peronosporales</taxon>
        <taxon>Peronosporaceae</taxon>
        <taxon>Phytophthora</taxon>
    </lineage>
</organism>
<dbReference type="SUPFAM" id="SSF56672">
    <property type="entry name" value="DNA/RNA polymerases"/>
    <property type="match status" value="1"/>
</dbReference>
<evidence type="ECO:0000313" key="16">
    <source>
        <dbReference type="Proteomes" id="UP001165121"/>
    </source>
</evidence>
<dbReference type="FunFam" id="1.10.340.70:FF:000001">
    <property type="entry name" value="Retrovirus-related Pol polyprotein from transposon gypsy-like Protein"/>
    <property type="match status" value="1"/>
</dbReference>
<dbReference type="PROSITE" id="PS50994">
    <property type="entry name" value="INTEGRASE"/>
    <property type="match status" value="1"/>
</dbReference>
<dbReference type="AlphaFoldDB" id="A0A9W6U961"/>
<dbReference type="InterPro" id="IPR016197">
    <property type="entry name" value="Chromo-like_dom_sf"/>
</dbReference>
<feature type="domain" description="Integrase catalytic" evidence="14">
    <location>
        <begin position="608"/>
        <end position="677"/>
    </location>
</feature>
<evidence type="ECO:0000259" key="13">
    <source>
        <dbReference type="PROSITE" id="PS50878"/>
    </source>
</evidence>
<dbReference type="CDD" id="cd01647">
    <property type="entry name" value="RT_LTR"/>
    <property type="match status" value="1"/>
</dbReference>
<dbReference type="GO" id="GO:0003887">
    <property type="term" value="F:DNA-directed DNA polymerase activity"/>
    <property type="evidence" value="ECO:0007669"/>
    <property type="project" value="UniProtKB-KW"/>
</dbReference>
<dbReference type="InterPro" id="IPR041577">
    <property type="entry name" value="RT_RNaseH_2"/>
</dbReference>
<gene>
    <name evidence="15" type="ORF">Pfra01_000549600</name>
</gene>
<protein>
    <submittedName>
        <fullName evidence="15">Unnamed protein product</fullName>
    </submittedName>
</protein>
<dbReference type="PANTHER" id="PTHR37984:SF5">
    <property type="entry name" value="PROTEIN NYNRIN-LIKE"/>
    <property type="match status" value="1"/>
</dbReference>
<dbReference type="Gene3D" id="3.30.420.10">
    <property type="entry name" value="Ribonuclease H-like superfamily/Ribonuclease H"/>
    <property type="match status" value="2"/>
</dbReference>
<feature type="region of interest" description="Disordered" evidence="12">
    <location>
        <begin position="786"/>
        <end position="806"/>
    </location>
</feature>
<dbReference type="CDD" id="cd00024">
    <property type="entry name" value="CD_CSD"/>
    <property type="match status" value="1"/>
</dbReference>
<keyword evidence="5" id="KW-0460">Magnesium</keyword>
<dbReference type="InterPro" id="IPR001584">
    <property type="entry name" value="Integrase_cat-core"/>
</dbReference>
<feature type="domain" description="Reverse transcriptase" evidence="13">
    <location>
        <begin position="1"/>
        <end position="198"/>
    </location>
</feature>
<feature type="compositionally biased region" description="Low complexity" evidence="12">
    <location>
        <begin position="18"/>
        <end position="28"/>
    </location>
</feature>
<dbReference type="OrthoDB" id="116372at2759"/>
<feature type="compositionally biased region" description="Low complexity" evidence="12">
    <location>
        <begin position="731"/>
        <end position="759"/>
    </location>
</feature>
<dbReference type="InterPro" id="IPR000477">
    <property type="entry name" value="RT_dom"/>
</dbReference>
<dbReference type="Pfam" id="PF17919">
    <property type="entry name" value="RT_RNaseH_2"/>
    <property type="match status" value="1"/>
</dbReference>
<keyword evidence="1" id="KW-0645">Protease</keyword>
<dbReference type="InterPro" id="IPR056924">
    <property type="entry name" value="SH3_Tf2-1"/>
</dbReference>
<feature type="compositionally biased region" description="Pro residues" evidence="12">
    <location>
        <begin position="794"/>
        <end position="806"/>
    </location>
</feature>
<evidence type="ECO:0000259" key="14">
    <source>
        <dbReference type="PROSITE" id="PS50994"/>
    </source>
</evidence>
<keyword evidence="3" id="KW-0064">Aspartyl protease</keyword>
<keyword evidence="6" id="KW-0229">DNA integration</keyword>
<dbReference type="Pfam" id="PF00078">
    <property type="entry name" value="RVT_1"/>
    <property type="match status" value="1"/>
</dbReference>
<evidence type="ECO:0000256" key="9">
    <source>
        <dbReference type="ARBA" id="ARBA00023125"/>
    </source>
</evidence>
<accession>A0A9W6U961</accession>
<feature type="region of interest" description="Disordered" evidence="12">
    <location>
        <begin position="1011"/>
        <end position="1034"/>
    </location>
</feature>
<keyword evidence="10" id="KW-0233">DNA recombination</keyword>
<dbReference type="Gene3D" id="1.10.340.70">
    <property type="match status" value="1"/>
</dbReference>
<keyword evidence="8" id="KW-0548">Nucleotidyltransferase</keyword>
<dbReference type="GO" id="GO:0046872">
    <property type="term" value="F:metal ion binding"/>
    <property type="evidence" value="ECO:0007669"/>
    <property type="project" value="UniProtKB-KW"/>
</dbReference>
<proteinExistence type="predicted"/>
<dbReference type="FunFam" id="3.30.70.270:FF:000020">
    <property type="entry name" value="Transposon Tf2-6 polyprotein-like Protein"/>
    <property type="match status" value="1"/>
</dbReference>
<dbReference type="GO" id="GO:0015074">
    <property type="term" value="P:DNA integration"/>
    <property type="evidence" value="ECO:0007669"/>
    <property type="project" value="UniProtKB-KW"/>
</dbReference>
<evidence type="ECO:0000256" key="4">
    <source>
        <dbReference type="ARBA" id="ARBA00022801"/>
    </source>
</evidence>
<dbReference type="EMBL" id="BSXT01000439">
    <property type="protein sequence ID" value="GMF27539.1"/>
    <property type="molecule type" value="Genomic_DNA"/>
</dbReference>
<dbReference type="GO" id="GO:0006508">
    <property type="term" value="P:proteolysis"/>
    <property type="evidence" value="ECO:0007669"/>
    <property type="project" value="UniProtKB-KW"/>
</dbReference>
<keyword evidence="16" id="KW-1185">Reference proteome</keyword>
<evidence type="ECO:0000256" key="3">
    <source>
        <dbReference type="ARBA" id="ARBA00022750"/>
    </source>
</evidence>
<dbReference type="GO" id="GO:0006310">
    <property type="term" value="P:DNA recombination"/>
    <property type="evidence" value="ECO:0007669"/>
    <property type="project" value="UniProtKB-KW"/>
</dbReference>
<evidence type="ECO:0000256" key="11">
    <source>
        <dbReference type="ARBA" id="ARBA00023268"/>
    </source>
</evidence>
<dbReference type="InterPro" id="IPR043128">
    <property type="entry name" value="Rev_trsase/Diguanyl_cyclase"/>
</dbReference>
<evidence type="ECO:0000256" key="1">
    <source>
        <dbReference type="ARBA" id="ARBA00022670"/>
    </source>
</evidence>
<dbReference type="SUPFAM" id="SSF53098">
    <property type="entry name" value="Ribonuclease H-like"/>
    <property type="match status" value="1"/>
</dbReference>
<feature type="region of interest" description="Disordered" evidence="12">
    <location>
        <begin position="1"/>
        <end position="36"/>
    </location>
</feature>
<keyword evidence="9" id="KW-0238">DNA-binding</keyword>
<dbReference type="Gene3D" id="3.30.70.270">
    <property type="match status" value="2"/>
</dbReference>
<dbReference type="CDD" id="cd09274">
    <property type="entry name" value="RNase_HI_RT_Ty3"/>
    <property type="match status" value="1"/>
</dbReference>
<evidence type="ECO:0000256" key="12">
    <source>
        <dbReference type="SAM" id="MobiDB-lite"/>
    </source>
</evidence>
<dbReference type="SUPFAM" id="SSF54160">
    <property type="entry name" value="Chromo domain-like"/>
    <property type="match status" value="1"/>
</dbReference>
<evidence type="ECO:0000256" key="6">
    <source>
        <dbReference type="ARBA" id="ARBA00022908"/>
    </source>
</evidence>
<dbReference type="InterPro" id="IPR041588">
    <property type="entry name" value="Integrase_H2C2"/>
</dbReference>